<feature type="transmembrane region" description="Helical" evidence="6">
    <location>
        <begin position="209"/>
        <end position="231"/>
    </location>
</feature>
<feature type="transmembrane region" description="Helical" evidence="6">
    <location>
        <begin position="269"/>
        <end position="294"/>
    </location>
</feature>
<dbReference type="GO" id="GO:0005886">
    <property type="term" value="C:plasma membrane"/>
    <property type="evidence" value="ECO:0007669"/>
    <property type="project" value="UniProtKB-SubCell"/>
</dbReference>
<reference evidence="8" key="1">
    <citation type="submission" date="2019-03" db="EMBL/GenBank/DDBJ databases">
        <title>Complete genome of Methylacidiphilum kamchatkense Kam1.</title>
        <authorList>
            <person name="Kruse T."/>
            <person name="Murarilal Ratnadevi C."/>
            <person name="Erikstad H.-A."/>
            <person name="Birkeland N.-K."/>
        </authorList>
    </citation>
    <scope>NUCLEOTIDE SEQUENCE [LARGE SCALE GENOMIC DNA]</scope>
    <source>
        <strain evidence="8">kam1</strain>
    </source>
</reference>
<dbReference type="RefSeq" id="WP_244946005.1">
    <property type="nucleotide sequence ID" value="NZ_CP037899.1"/>
</dbReference>
<evidence type="ECO:0000313" key="8">
    <source>
        <dbReference type="Proteomes" id="UP000315925"/>
    </source>
</evidence>
<keyword evidence="5 6" id="KW-0472">Membrane</keyword>
<evidence type="ECO:0000256" key="3">
    <source>
        <dbReference type="ARBA" id="ARBA00022692"/>
    </source>
</evidence>
<dbReference type="PANTHER" id="PTHR40277:SF1">
    <property type="entry name" value="BLL5419 PROTEIN"/>
    <property type="match status" value="1"/>
</dbReference>
<dbReference type="Pfam" id="PF03706">
    <property type="entry name" value="LPG_synthase_TM"/>
    <property type="match status" value="1"/>
</dbReference>
<dbReference type="KEGG" id="mkc:kam1_1449"/>
<gene>
    <name evidence="7" type="ORF">kam1_1449</name>
</gene>
<evidence type="ECO:0000256" key="2">
    <source>
        <dbReference type="ARBA" id="ARBA00022475"/>
    </source>
</evidence>
<dbReference type="NCBIfam" id="TIGR00374">
    <property type="entry name" value="flippase-like domain"/>
    <property type="match status" value="1"/>
</dbReference>
<dbReference type="STRING" id="1202785.A946_01215"/>
<protein>
    <recommendedName>
        <fullName evidence="9">Lysylphosphatidylglycerol synthase-like protein</fullName>
    </recommendedName>
</protein>
<feature type="transmembrane region" description="Helical" evidence="6">
    <location>
        <begin position="343"/>
        <end position="369"/>
    </location>
</feature>
<feature type="transmembrane region" description="Helical" evidence="6">
    <location>
        <begin position="179"/>
        <end position="197"/>
    </location>
</feature>
<proteinExistence type="predicted"/>
<sequence length="382" mass="43135">MKSDRNDRRLLLEAREEQLECELKKKSINPEKESLHAAAVDFSDLQQKPIERKKESKNFWGIVLKTLISFSLLFYLGSKLNWQKFFAYCQSIDLILLSFAFIFCALQTILSSLRWKILLYALNIPIKGWTAFELAMIGKFFNAALPGGTSGDFVRIYYAMELFPRNKTAVSVSILFDRLIEGVMLLVLGSLFGLLFYRQLNDQPLLQKAVLFLLGLTLLTLLFLATLPMLLKFGIQLSQRYLEKWKRLEQVLKDILHVLDAFKDCYGRILAACILSIGVHLSAILMFVFVAASLHMHLPLWLLAVVMVEITLIVFLPISISGLGVREGAVVLLLGSYGISPELALGFSLLSFSVGILWSLIGGVFFLAWKKNKNNSVSLPTK</sequence>
<name>A0A516TN62_9BACT</name>
<keyword evidence="2" id="KW-1003">Cell membrane</keyword>
<feature type="transmembrane region" description="Helical" evidence="6">
    <location>
        <begin position="85"/>
        <end position="106"/>
    </location>
</feature>
<evidence type="ECO:0000256" key="6">
    <source>
        <dbReference type="SAM" id="Phobius"/>
    </source>
</evidence>
<dbReference type="Proteomes" id="UP000315925">
    <property type="component" value="Chromosome"/>
</dbReference>
<dbReference type="AlphaFoldDB" id="A0A516TN62"/>
<dbReference type="EMBL" id="CP037899">
    <property type="protein sequence ID" value="QDQ42671.1"/>
    <property type="molecule type" value="Genomic_DNA"/>
</dbReference>
<dbReference type="PANTHER" id="PTHR40277">
    <property type="entry name" value="BLL5419 PROTEIN"/>
    <property type="match status" value="1"/>
</dbReference>
<feature type="transmembrane region" description="Helical" evidence="6">
    <location>
        <begin position="58"/>
        <end position="78"/>
    </location>
</feature>
<keyword evidence="3 6" id="KW-0812">Transmembrane</keyword>
<evidence type="ECO:0000256" key="5">
    <source>
        <dbReference type="ARBA" id="ARBA00023136"/>
    </source>
</evidence>
<organism evidence="7 8">
    <name type="scientific">Methylacidiphilum kamchatkense Kam1</name>
    <dbReference type="NCBI Taxonomy" id="1202785"/>
    <lineage>
        <taxon>Bacteria</taxon>
        <taxon>Pseudomonadati</taxon>
        <taxon>Verrucomicrobiota</taxon>
        <taxon>Methylacidiphilae</taxon>
        <taxon>Methylacidiphilales</taxon>
        <taxon>Methylacidiphilaceae</taxon>
        <taxon>Methylacidiphilum (ex Ratnadevi et al. 2023)</taxon>
    </lineage>
</organism>
<evidence type="ECO:0000256" key="1">
    <source>
        <dbReference type="ARBA" id="ARBA00004651"/>
    </source>
</evidence>
<accession>A0A516TN62</accession>
<keyword evidence="4 6" id="KW-1133">Transmembrane helix</keyword>
<dbReference type="InterPro" id="IPR022791">
    <property type="entry name" value="L-PG_synthase/AglD"/>
</dbReference>
<evidence type="ECO:0000256" key="4">
    <source>
        <dbReference type="ARBA" id="ARBA00022989"/>
    </source>
</evidence>
<evidence type="ECO:0008006" key="9">
    <source>
        <dbReference type="Google" id="ProtNLM"/>
    </source>
</evidence>
<feature type="transmembrane region" description="Helical" evidence="6">
    <location>
        <begin position="301"/>
        <end position="323"/>
    </location>
</feature>
<comment type="subcellular location">
    <subcellularLocation>
        <location evidence="1">Cell membrane</location>
        <topology evidence="1">Multi-pass membrane protein</topology>
    </subcellularLocation>
</comment>
<evidence type="ECO:0000313" key="7">
    <source>
        <dbReference type="EMBL" id="QDQ42671.1"/>
    </source>
</evidence>